<feature type="region of interest" description="Disordered" evidence="1">
    <location>
        <begin position="81"/>
        <end position="111"/>
    </location>
</feature>
<protein>
    <submittedName>
        <fullName evidence="2">Uncharacterized protein</fullName>
    </submittedName>
</protein>
<proteinExistence type="predicted"/>
<gene>
    <name evidence="2" type="ORF">GCM10010421_32300</name>
</gene>
<dbReference type="EMBL" id="BAAATK010000018">
    <property type="protein sequence ID" value="GAA2439586.1"/>
    <property type="molecule type" value="Genomic_DNA"/>
</dbReference>
<comment type="caution">
    <text evidence="2">The sequence shown here is derived from an EMBL/GenBank/DDBJ whole genome shotgun (WGS) entry which is preliminary data.</text>
</comment>
<evidence type="ECO:0000313" key="2">
    <source>
        <dbReference type="EMBL" id="GAA2439586.1"/>
    </source>
</evidence>
<sequence>MPDFSAATERLLRTIAQQGDTGAAFVWETGGYYRLAGTDYRVARRTFFPLTDEAGPYVTGGNDDTVPVKLTARGHEWIRQHPVPRGSRGPSYRAGVTRRPPARRSAAADKPTAYGVVKGQFEESGMRSSLSPIYARAVLAMHDLETADQLEAAGFPEAAEFLRSGRQSLVDEAFGPEDR</sequence>
<dbReference type="Proteomes" id="UP001500460">
    <property type="component" value="Unassembled WGS sequence"/>
</dbReference>
<reference evidence="2 3" key="1">
    <citation type="journal article" date="2019" name="Int. J. Syst. Evol. Microbiol.">
        <title>The Global Catalogue of Microorganisms (GCM) 10K type strain sequencing project: providing services to taxonomists for standard genome sequencing and annotation.</title>
        <authorList>
            <consortium name="The Broad Institute Genomics Platform"/>
            <consortium name="The Broad Institute Genome Sequencing Center for Infectious Disease"/>
            <person name="Wu L."/>
            <person name="Ma J."/>
        </authorList>
    </citation>
    <scope>NUCLEOTIDE SEQUENCE [LARGE SCALE GENOMIC DNA]</scope>
    <source>
        <strain evidence="2 3">JCM 6922</strain>
    </source>
</reference>
<evidence type="ECO:0000256" key="1">
    <source>
        <dbReference type="SAM" id="MobiDB-lite"/>
    </source>
</evidence>
<name>A0ABN3JWV4_9ACTN</name>
<organism evidence="2 3">
    <name type="scientific">Streptomyces glaucus</name>
    <dbReference type="NCBI Taxonomy" id="284029"/>
    <lineage>
        <taxon>Bacteria</taxon>
        <taxon>Bacillati</taxon>
        <taxon>Actinomycetota</taxon>
        <taxon>Actinomycetes</taxon>
        <taxon>Kitasatosporales</taxon>
        <taxon>Streptomycetaceae</taxon>
        <taxon>Streptomyces</taxon>
    </lineage>
</organism>
<accession>A0ABN3JWV4</accession>
<evidence type="ECO:0000313" key="3">
    <source>
        <dbReference type="Proteomes" id="UP001500460"/>
    </source>
</evidence>
<keyword evidence="3" id="KW-1185">Reference proteome</keyword>
<dbReference type="RefSeq" id="WP_344603883.1">
    <property type="nucleotide sequence ID" value="NZ_BAAATK010000018.1"/>
</dbReference>